<dbReference type="GO" id="GO:0030272">
    <property type="term" value="F:5-formyltetrahydrofolate cyclo-ligase activity"/>
    <property type="evidence" value="ECO:0007669"/>
    <property type="project" value="UniProtKB-EC"/>
</dbReference>
<accession>A5GAT2</accession>
<dbReference type="InterPro" id="IPR024185">
    <property type="entry name" value="FTHF_cligase-like_sf"/>
</dbReference>
<name>A5GAT2_GEOUR</name>
<gene>
    <name evidence="6" type="ordered locus">Gura_1099</name>
</gene>
<keyword evidence="7" id="KW-1185">Reference proteome</keyword>
<dbReference type="STRING" id="351605.Gura_1099"/>
<feature type="binding site" evidence="4">
    <location>
        <begin position="3"/>
        <end position="7"/>
    </location>
    <ligand>
        <name>ATP</name>
        <dbReference type="ChEBI" id="CHEBI:30616"/>
    </ligand>
</feature>
<dbReference type="InterPro" id="IPR002698">
    <property type="entry name" value="FTHF_cligase"/>
</dbReference>
<dbReference type="PANTHER" id="PTHR23407">
    <property type="entry name" value="ATPASE INHIBITOR/5-FORMYLTETRAHYDROFOLATE CYCLO-LIGASE"/>
    <property type="match status" value="1"/>
</dbReference>
<evidence type="ECO:0000256" key="5">
    <source>
        <dbReference type="RuleBase" id="RU361279"/>
    </source>
</evidence>
<evidence type="ECO:0000256" key="4">
    <source>
        <dbReference type="PIRSR" id="PIRSR006806-1"/>
    </source>
</evidence>
<feature type="binding site" evidence="4">
    <location>
        <position position="54"/>
    </location>
    <ligand>
        <name>substrate</name>
    </ligand>
</feature>
<dbReference type="KEGG" id="gur:Gura_1099"/>
<protein>
    <recommendedName>
        <fullName evidence="5">5-formyltetrahydrofolate cyclo-ligase</fullName>
        <ecNumber evidence="5">6.3.3.2</ecNumber>
    </recommendedName>
</protein>
<sequence length="185" mass="20250">MPKKTIRQLMLAKRRALSPSQVEELSQLVQRTLISSAEFAGAKTLALYAPIHNEVGTEELMRQALSAGKTVLYPAVGTGALVFRQICNPAALHKGAFGIYEPGNSCAIYAPQDIDIIVIPGVAFDRKGRRIGYGKGYYDKTLHSLEGTGRFVGLCYDFQLLDEIVGEPHDVSMDLIVSETRAIRP</sequence>
<dbReference type="EMBL" id="CP000698">
    <property type="protein sequence ID" value="ABQ25305.1"/>
    <property type="molecule type" value="Genomic_DNA"/>
</dbReference>
<dbReference type="GO" id="GO:0009396">
    <property type="term" value="P:folic acid-containing compound biosynthetic process"/>
    <property type="evidence" value="ECO:0007669"/>
    <property type="project" value="TreeGrafter"/>
</dbReference>
<dbReference type="GO" id="GO:0005524">
    <property type="term" value="F:ATP binding"/>
    <property type="evidence" value="ECO:0007669"/>
    <property type="project" value="UniProtKB-KW"/>
</dbReference>
<dbReference type="Gene3D" id="3.40.50.10420">
    <property type="entry name" value="NagB/RpiA/CoA transferase-like"/>
    <property type="match status" value="1"/>
</dbReference>
<evidence type="ECO:0000313" key="7">
    <source>
        <dbReference type="Proteomes" id="UP000006695"/>
    </source>
</evidence>
<evidence type="ECO:0000256" key="3">
    <source>
        <dbReference type="ARBA" id="ARBA00022840"/>
    </source>
</evidence>
<dbReference type="InterPro" id="IPR037171">
    <property type="entry name" value="NagB/RpiA_transferase-like"/>
</dbReference>
<dbReference type="NCBIfam" id="TIGR02727">
    <property type="entry name" value="MTHFS_bact"/>
    <property type="match status" value="1"/>
</dbReference>
<dbReference type="PIRSF" id="PIRSF006806">
    <property type="entry name" value="FTHF_cligase"/>
    <property type="match status" value="1"/>
</dbReference>
<comment type="cofactor">
    <cofactor evidence="5">
        <name>Mg(2+)</name>
        <dbReference type="ChEBI" id="CHEBI:18420"/>
    </cofactor>
</comment>
<dbReference type="GO" id="GO:0046872">
    <property type="term" value="F:metal ion binding"/>
    <property type="evidence" value="ECO:0007669"/>
    <property type="project" value="UniProtKB-KW"/>
</dbReference>
<organism evidence="6 7">
    <name type="scientific">Geotalea uraniireducens (strain Rf4)</name>
    <name type="common">Geobacter uraniireducens</name>
    <dbReference type="NCBI Taxonomy" id="351605"/>
    <lineage>
        <taxon>Bacteria</taxon>
        <taxon>Pseudomonadati</taxon>
        <taxon>Thermodesulfobacteriota</taxon>
        <taxon>Desulfuromonadia</taxon>
        <taxon>Geobacterales</taxon>
        <taxon>Geobacteraceae</taxon>
        <taxon>Geotalea</taxon>
    </lineage>
</organism>
<comment type="catalytic activity">
    <reaction evidence="5">
        <text>(6S)-5-formyl-5,6,7,8-tetrahydrofolate + ATP = (6R)-5,10-methenyltetrahydrofolate + ADP + phosphate</text>
        <dbReference type="Rhea" id="RHEA:10488"/>
        <dbReference type="ChEBI" id="CHEBI:30616"/>
        <dbReference type="ChEBI" id="CHEBI:43474"/>
        <dbReference type="ChEBI" id="CHEBI:57455"/>
        <dbReference type="ChEBI" id="CHEBI:57457"/>
        <dbReference type="ChEBI" id="CHEBI:456216"/>
        <dbReference type="EC" id="6.3.3.2"/>
    </reaction>
</comment>
<dbReference type="AlphaFoldDB" id="A5GAT2"/>
<dbReference type="Pfam" id="PF01812">
    <property type="entry name" value="5-FTHF_cyc-lig"/>
    <property type="match status" value="1"/>
</dbReference>
<comment type="similarity">
    <text evidence="1 5">Belongs to the 5-formyltetrahydrofolate cyclo-ligase family.</text>
</comment>
<feature type="binding site" evidence="4">
    <location>
        <begin position="130"/>
        <end position="138"/>
    </location>
    <ligand>
        <name>ATP</name>
        <dbReference type="ChEBI" id="CHEBI:30616"/>
    </ligand>
</feature>
<dbReference type="OrthoDB" id="9801938at2"/>
<keyword evidence="6" id="KW-0436">Ligase</keyword>
<evidence type="ECO:0000256" key="2">
    <source>
        <dbReference type="ARBA" id="ARBA00022741"/>
    </source>
</evidence>
<dbReference type="HOGENOM" id="CLU_066245_1_1_7"/>
<keyword evidence="5" id="KW-0460">Magnesium</keyword>
<dbReference type="SUPFAM" id="SSF100950">
    <property type="entry name" value="NagB/RpiA/CoA transferase-like"/>
    <property type="match status" value="1"/>
</dbReference>
<evidence type="ECO:0000256" key="1">
    <source>
        <dbReference type="ARBA" id="ARBA00010638"/>
    </source>
</evidence>
<keyword evidence="2 4" id="KW-0547">Nucleotide-binding</keyword>
<keyword evidence="3 4" id="KW-0067">ATP-binding</keyword>
<dbReference type="GO" id="GO:0035999">
    <property type="term" value="P:tetrahydrofolate interconversion"/>
    <property type="evidence" value="ECO:0007669"/>
    <property type="project" value="TreeGrafter"/>
</dbReference>
<dbReference type="PANTHER" id="PTHR23407:SF1">
    <property type="entry name" value="5-FORMYLTETRAHYDROFOLATE CYCLO-LIGASE"/>
    <property type="match status" value="1"/>
</dbReference>
<dbReference type="Proteomes" id="UP000006695">
    <property type="component" value="Chromosome"/>
</dbReference>
<reference evidence="6 7" key="1">
    <citation type="submission" date="2007-05" db="EMBL/GenBank/DDBJ databases">
        <title>Complete sequence of Geobacter uraniireducens Rf4.</title>
        <authorList>
            <consortium name="US DOE Joint Genome Institute"/>
            <person name="Copeland A."/>
            <person name="Lucas S."/>
            <person name="Lapidus A."/>
            <person name="Barry K."/>
            <person name="Detter J.C."/>
            <person name="Glavina del Rio T."/>
            <person name="Hammon N."/>
            <person name="Israni S."/>
            <person name="Dalin E."/>
            <person name="Tice H."/>
            <person name="Pitluck S."/>
            <person name="Chertkov O."/>
            <person name="Brettin T."/>
            <person name="Bruce D."/>
            <person name="Han C."/>
            <person name="Schmutz J."/>
            <person name="Larimer F."/>
            <person name="Land M."/>
            <person name="Hauser L."/>
            <person name="Kyrpides N."/>
            <person name="Mikhailova N."/>
            <person name="Shelobolina E."/>
            <person name="Aklujkar M."/>
            <person name="Lovley D."/>
            <person name="Richardson P."/>
        </authorList>
    </citation>
    <scope>NUCLEOTIDE SEQUENCE [LARGE SCALE GENOMIC DNA]</scope>
    <source>
        <strain evidence="6 7">Rf4</strain>
    </source>
</reference>
<dbReference type="EC" id="6.3.3.2" evidence="5"/>
<dbReference type="RefSeq" id="WP_011938027.1">
    <property type="nucleotide sequence ID" value="NC_009483.1"/>
</dbReference>
<evidence type="ECO:0000313" key="6">
    <source>
        <dbReference type="EMBL" id="ABQ25305.1"/>
    </source>
</evidence>
<keyword evidence="5" id="KW-0479">Metal-binding</keyword>
<proteinExistence type="inferred from homology"/>